<gene>
    <name evidence="2" type="ORF">BJF92_00575</name>
</gene>
<dbReference type="AlphaFoldDB" id="A0A1Q9AEB6"/>
<dbReference type="EMBL" id="MKIO01000040">
    <property type="protein sequence ID" value="OLP53297.1"/>
    <property type="molecule type" value="Genomic_DNA"/>
</dbReference>
<dbReference type="Pfam" id="PF13619">
    <property type="entry name" value="KTSC"/>
    <property type="match status" value="1"/>
</dbReference>
<dbReference type="InterPro" id="IPR025309">
    <property type="entry name" value="KTSC_dom"/>
</dbReference>
<sequence>MERQPVSSSSLASVGYDPGSETLEVEFVATGKVYEYYNVPQFMYERLVEASSIGQFFNAEIRNAYPCNPI</sequence>
<dbReference type="OrthoDB" id="8450910at2"/>
<feature type="domain" description="KTSC" evidence="1">
    <location>
        <begin position="7"/>
        <end position="65"/>
    </location>
</feature>
<evidence type="ECO:0000259" key="1">
    <source>
        <dbReference type="Pfam" id="PF13619"/>
    </source>
</evidence>
<name>A0A1Q9AEB6_9HYPH</name>
<organism evidence="2 3">
    <name type="scientific">Xaviernesmea rhizosphaerae</name>
    <dbReference type="NCBI Taxonomy" id="1672749"/>
    <lineage>
        <taxon>Bacteria</taxon>
        <taxon>Pseudomonadati</taxon>
        <taxon>Pseudomonadota</taxon>
        <taxon>Alphaproteobacteria</taxon>
        <taxon>Hyphomicrobiales</taxon>
        <taxon>Rhizobiaceae</taxon>
        <taxon>Rhizobium/Agrobacterium group</taxon>
        <taxon>Xaviernesmea</taxon>
    </lineage>
</organism>
<protein>
    <submittedName>
        <fullName evidence="2">KTSC domain-containing protein</fullName>
    </submittedName>
</protein>
<accession>A0A1Q9AEB6</accession>
<reference evidence="2 3" key="1">
    <citation type="submission" date="2016-09" db="EMBL/GenBank/DDBJ databases">
        <title>Rhizobium sp. nov., a novel species isolated from the rice rhizosphere.</title>
        <authorList>
            <person name="Zhao J."/>
            <person name="Zhang X."/>
        </authorList>
    </citation>
    <scope>NUCLEOTIDE SEQUENCE [LARGE SCALE GENOMIC DNA]</scope>
    <source>
        <strain evidence="2 3">MH17</strain>
    </source>
</reference>
<dbReference type="STRING" id="1672749.BJF92_00575"/>
<evidence type="ECO:0000313" key="2">
    <source>
        <dbReference type="EMBL" id="OLP53297.1"/>
    </source>
</evidence>
<dbReference type="Proteomes" id="UP000186143">
    <property type="component" value="Unassembled WGS sequence"/>
</dbReference>
<comment type="caution">
    <text evidence="2">The sequence shown here is derived from an EMBL/GenBank/DDBJ whole genome shotgun (WGS) entry which is preliminary data.</text>
</comment>
<proteinExistence type="predicted"/>
<evidence type="ECO:0000313" key="3">
    <source>
        <dbReference type="Proteomes" id="UP000186143"/>
    </source>
</evidence>
<dbReference type="RefSeq" id="WP_037093944.1">
    <property type="nucleotide sequence ID" value="NZ_MKIO01000040.1"/>
</dbReference>